<dbReference type="EMBL" id="JACEGE010000020">
    <property type="protein sequence ID" value="MBA2796219.1"/>
    <property type="molecule type" value="Genomic_DNA"/>
</dbReference>
<dbReference type="InterPro" id="IPR017871">
    <property type="entry name" value="ABC_transporter-like_CS"/>
</dbReference>
<dbReference type="PROSITE" id="PS00211">
    <property type="entry name" value="ABC_TRANSPORTER_1"/>
    <property type="match status" value="1"/>
</dbReference>
<protein>
    <submittedName>
        <fullName evidence="7">ABC transporter ATP-binding protein</fullName>
    </submittedName>
</protein>
<dbReference type="SUPFAM" id="SSF52540">
    <property type="entry name" value="P-loop containing nucleoside triphosphate hydrolases"/>
    <property type="match status" value="1"/>
</dbReference>
<reference evidence="7 8" key="1">
    <citation type="submission" date="2020-07" db="EMBL/GenBank/DDBJ databases">
        <title>Molecular and genomic characterization of Streptococcus porcinus isolated from diseased swine in Brazil.</title>
        <authorList>
            <person name="Moreno L.Z."/>
            <person name="Matajira C.E.C."/>
            <person name="Poor A.P."/>
            <person name="Dutra M.C."/>
            <person name="Moreno A.M."/>
        </authorList>
    </citation>
    <scope>NUCLEOTIDE SEQUENCE [LARGE SCALE GENOMIC DNA]</scope>
    <source>
        <strain evidence="7 8">SP0816-2</strain>
    </source>
</reference>
<dbReference type="InterPro" id="IPR003593">
    <property type="entry name" value="AAA+_ATPase"/>
</dbReference>
<keyword evidence="4 7" id="KW-0067">ATP-binding</keyword>
<dbReference type="AlphaFoldDB" id="A0A7W0ASE4"/>
<dbReference type="FunFam" id="3.40.50.300:FF:000032">
    <property type="entry name" value="Export ABC transporter ATP-binding protein"/>
    <property type="match status" value="1"/>
</dbReference>
<evidence type="ECO:0000259" key="6">
    <source>
        <dbReference type="PROSITE" id="PS50893"/>
    </source>
</evidence>
<gene>
    <name evidence="7" type="ORF">H1B29_06960</name>
</gene>
<evidence type="ECO:0000256" key="5">
    <source>
        <dbReference type="ARBA" id="ARBA00022970"/>
    </source>
</evidence>
<dbReference type="Gene3D" id="3.40.50.300">
    <property type="entry name" value="P-loop containing nucleotide triphosphate hydrolases"/>
    <property type="match status" value="1"/>
</dbReference>
<dbReference type="Pfam" id="PF00005">
    <property type="entry name" value="ABC_tran"/>
    <property type="match status" value="1"/>
</dbReference>
<evidence type="ECO:0000256" key="4">
    <source>
        <dbReference type="ARBA" id="ARBA00022840"/>
    </source>
</evidence>
<dbReference type="Proteomes" id="UP000524462">
    <property type="component" value="Unassembled WGS sequence"/>
</dbReference>
<dbReference type="PANTHER" id="PTHR42798:SF7">
    <property type="entry name" value="ALPHA-D-RIBOSE 1-METHYLPHOSPHONATE 5-TRIPHOSPHATE SYNTHASE SUBUNIT PHNL"/>
    <property type="match status" value="1"/>
</dbReference>
<accession>A0A7W0ASE4</accession>
<dbReference type="CDD" id="cd03255">
    <property type="entry name" value="ABC_MJ0796_LolCDE_FtsE"/>
    <property type="match status" value="1"/>
</dbReference>
<comment type="caution">
    <text evidence="7">The sequence shown here is derived from an EMBL/GenBank/DDBJ whole genome shotgun (WGS) entry which is preliminary data.</text>
</comment>
<evidence type="ECO:0000256" key="3">
    <source>
        <dbReference type="ARBA" id="ARBA00022741"/>
    </source>
</evidence>
<dbReference type="PANTHER" id="PTHR42798">
    <property type="entry name" value="LIPOPROTEIN-RELEASING SYSTEM ATP-BINDING PROTEIN LOLD"/>
    <property type="match status" value="1"/>
</dbReference>
<dbReference type="GO" id="GO:0016887">
    <property type="term" value="F:ATP hydrolysis activity"/>
    <property type="evidence" value="ECO:0007669"/>
    <property type="project" value="InterPro"/>
</dbReference>
<evidence type="ECO:0000256" key="2">
    <source>
        <dbReference type="ARBA" id="ARBA00022448"/>
    </source>
</evidence>
<dbReference type="PROSITE" id="PS50893">
    <property type="entry name" value="ABC_TRANSPORTER_2"/>
    <property type="match status" value="1"/>
</dbReference>
<feature type="domain" description="ABC transporter" evidence="6">
    <location>
        <begin position="5"/>
        <end position="243"/>
    </location>
</feature>
<evidence type="ECO:0000256" key="1">
    <source>
        <dbReference type="ARBA" id="ARBA00005417"/>
    </source>
</evidence>
<dbReference type="SMART" id="SM00382">
    <property type="entry name" value="AAA"/>
    <property type="match status" value="1"/>
</dbReference>
<name>A0A7W0ASE4_STRPO</name>
<sequence length="253" mass="28296">MEMLLKVSHLEKTYKGKVPFKALDDITMEVEKGEFVSIMGPSGSGKSTFLNVISTIDKPTAGRVFISGINPHEMKDDELSKFRRQQLGFVFQQFNLINTLTVKENIILPLTLDNVAVDEMKVSLAKVTGLLGIDQLLDKRIYEISGGQAQRVAIARAVINNPSVLLADEPTGNLDSKAAKDVMKLFKKLNDTLKVTIIMVTHDPNIASYSDKTYIIKDGNIYQEIINKDNKEEYRKRILNTMTLLGGEDVDFI</sequence>
<keyword evidence="5" id="KW-0029">Amino-acid transport</keyword>
<dbReference type="GO" id="GO:0005524">
    <property type="term" value="F:ATP binding"/>
    <property type="evidence" value="ECO:0007669"/>
    <property type="project" value="UniProtKB-KW"/>
</dbReference>
<dbReference type="GO" id="GO:0098796">
    <property type="term" value="C:membrane protein complex"/>
    <property type="evidence" value="ECO:0007669"/>
    <property type="project" value="UniProtKB-ARBA"/>
</dbReference>
<dbReference type="InterPro" id="IPR027417">
    <property type="entry name" value="P-loop_NTPase"/>
</dbReference>
<dbReference type="InterPro" id="IPR003439">
    <property type="entry name" value="ABC_transporter-like_ATP-bd"/>
</dbReference>
<dbReference type="GO" id="GO:0022857">
    <property type="term" value="F:transmembrane transporter activity"/>
    <property type="evidence" value="ECO:0007669"/>
    <property type="project" value="UniProtKB-ARBA"/>
</dbReference>
<organism evidence="7 8">
    <name type="scientific">Streptococcus porcinus</name>
    <dbReference type="NCBI Taxonomy" id="1340"/>
    <lineage>
        <taxon>Bacteria</taxon>
        <taxon>Bacillati</taxon>
        <taxon>Bacillota</taxon>
        <taxon>Bacilli</taxon>
        <taxon>Lactobacillales</taxon>
        <taxon>Streptococcaceae</taxon>
        <taxon>Streptococcus</taxon>
    </lineage>
</organism>
<evidence type="ECO:0000313" key="7">
    <source>
        <dbReference type="EMBL" id="MBA2796219.1"/>
    </source>
</evidence>
<proteinExistence type="inferred from homology"/>
<evidence type="ECO:0000313" key="8">
    <source>
        <dbReference type="Proteomes" id="UP000524462"/>
    </source>
</evidence>
<comment type="similarity">
    <text evidence="1">Belongs to the ABC transporter superfamily.</text>
</comment>
<keyword evidence="3" id="KW-0547">Nucleotide-binding</keyword>
<keyword evidence="2" id="KW-0813">Transport</keyword>
<dbReference type="GO" id="GO:0006865">
    <property type="term" value="P:amino acid transport"/>
    <property type="evidence" value="ECO:0007669"/>
    <property type="project" value="UniProtKB-KW"/>
</dbReference>
<dbReference type="InterPro" id="IPR017911">
    <property type="entry name" value="MacB-like_ATP-bd"/>
</dbReference>